<keyword evidence="1" id="KW-0732">Signal</keyword>
<protein>
    <recommendedName>
        <fullName evidence="4">Lipoprotein</fullName>
    </recommendedName>
</protein>
<feature type="chain" id="PRO_5001900512" description="Lipoprotein" evidence="1">
    <location>
        <begin position="25"/>
        <end position="82"/>
    </location>
</feature>
<comment type="caution">
    <text evidence="2">The sequence shown here is derived from an EMBL/GenBank/DDBJ whole genome shotgun (WGS) entry which is preliminary data.</text>
</comment>
<feature type="signal peptide" evidence="1">
    <location>
        <begin position="1"/>
        <end position="24"/>
    </location>
</feature>
<evidence type="ECO:0000313" key="3">
    <source>
        <dbReference type="Proteomes" id="UP000029264"/>
    </source>
</evidence>
<organism evidence="2 3">
    <name type="scientific">Shewanella mangrovi</name>
    <dbReference type="NCBI Taxonomy" id="1515746"/>
    <lineage>
        <taxon>Bacteria</taxon>
        <taxon>Pseudomonadati</taxon>
        <taxon>Pseudomonadota</taxon>
        <taxon>Gammaproteobacteria</taxon>
        <taxon>Alteromonadales</taxon>
        <taxon>Shewanellaceae</taxon>
        <taxon>Shewanella</taxon>
    </lineage>
</organism>
<accession>A0A094JAS3</accession>
<proteinExistence type="predicted"/>
<sequence length="82" mass="9017">MINRIVFIMLASLLFTGCSTFGEAAYSSIEYDQEIAHRQAIANGDYAPKDTHVTKKQTQNAVANGIREVLDNLGDIIIGEDE</sequence>
<name>A0A094JAS3_9GAMM</name>
<evidence type="ECO:0000256" key="1">
    <source>
        <dbReference type="SAM" id="SignalP"/>
    </source>
</evidence>
<dbReference type="RefSeq" id="WP_037443570.1">
    <property type="nucleotide sequence ID" value="NZ_JPEO01000010.1"/>
</dbReference>
<reference evidence="2 3" key="1">
    <citation type="submission" date="2014-06" db="EMBL/GenBank/DDBJ databases">
        <title>Shewanella sp. YQH10.</title>
        <authorList>
            <person name="Liu Y."/>
            <person name="Zeng R."/>
        </authorList>
    </citation>
    <scope>NUCLEOTIDE SEQUENCE [LARGE SCALE GENOMIC DNA]</scope>
    <source>
        <strain evidence="2 3">YQH10</strain>
    </source>
</reference>
<evidence type="ECO:0000313" key="2">
    <source>
        <dbReference type="EMBL" id="KFZ37005.1"/>
    </source>
</evidence>
<dbReference type="EMBL" id="JPEO01000010">
    <property type="protein sequence ID" value="KFZ37005.1"/>
    <property type="molecule type" value="Genomic_DNA"/>
</dbReference>
<dbReference type="STRING" id="1515746.HR45_13245"/>
<dbReference type="AlphaFoldDB" id="A0A094JAS3"/>
<dbReference type="PROSITE" id="PS51257">
    <property type="entry name" value="PROKAR_LIPOPROTEIN"/>
    <property type="match status" value="1"/>
</dbReference>
<gene>
    <name evidence="2" type="ORF">HR45_13245</name>
</gene>
<evidence type="ECO:0008006" key="4">
    <source>
        <dbReference type="Google" id="ProtNLM"/>
    </source>
</evidence>
<keyword evidence="3" id="KW-1185">Reference proteome</keyword>
<dbReference type="Proteomes" id="UP000029264">
    <property type="component" value="Unassembled WGS sequence"/>
</dbReference>